<evidence type="ECO:0000259" key="1">
    <source>
        <dbReference type="Pfam" id="PF01872"/>
    </source>
</evidence>
<dbReference type="EMBL" id="JARQBJ010000002">
    <property type="protein sequence ID" value="MDT2809993.1"/>
    <property type="molecule type" value="Genomic_DNA"/>
</dbReference>
<dbReference type="RefSeq" id="WP_311835242.1">
    <property type="nucleotide sequence ID" value="NZ_JARQBJ010000002.1"/>
</dbReference>
<name>A0AAW8U1Y0_9ENTE</name>
<dbReference type="Proteomes" id="UP001256711">
    <property type="component" value="Unassembled WGS sequence"/>
</dbReference>
<dbReference type="InterPro" id="IPR050765">
    <property type="entry name" value="Riboflavin_Biosynth_HTPR"/>
</dbReference>
<dbReference type="PANTHER" id="PTHR38011">
    <property type="entry name" value="DIHYDROFOLATE REDUCTASE FAMILY PROTEIN (AFU_ORTHOLOGUE AFUA_8G06820)"/>
    <property type="match status" value="1"/>
</dbReference>
<evidence type="ECO:0000313" key="3">
    <source>
        <dbReference type="Proteomes" id="UP001256711"/>
    </source>
</evidence>
<dbReference type="Pfam" id="PF01872">
    <property type="entry name" value="RibD_C"/>
    <property type="match status" value="2"/>
</dbReference>
<protein>
    <submittedName>
        <fullName evidence="2">Dihydrofolate reductase family protein</fullName>
    </submittedName>
</protein>
<dbReference type="GO" id="GO:0008703">
    <property type="term" value="F:5-amino-6-(5-phosphoribosylamino)uracil reductase activity"/>
    <property type="evidence" value="ECO:0007669"/>
    <property type="project" value="InterPro"/>
</dbReference>
<evidence type="ECO:0000313" key="2">
    <source>
        <dbReference type="EMBL" id="MDT2809993.1"/>
    </source>
</evidence>
<proteinExistence type="predicted"/>
<dbReference type="Gene3D" id="3.40.430.10">
    <property type="entry name" value="Dihydrofolate Reductase, subunit A"/>
    <property type="match status" value="1"/>
</dbReference>
<sequence length="180" mass="20115">MKRKVSLFIAMSLDGYIAKADGSVAWLETDRPQTEVDDSYETFYAQVDTVLLGRKTYEQVITELSPEVYPYEDVESYIFTSAPEKTVGRRHFVKGDVVALVEKLQAQAGGVIWIVGGSSIVAPLIEANLIDEYIIAVIPRILGSGVPLFQPGKREILLTQTNSYAKNGLTYLCYEKQREK</sequence>
<gene>
    <name evidence="2" type="ORF">P7H43_05820</name>
</gene>
<comment type="caution">
    <text evidence="2">The sequence shown here is derived from an EMBL/GenBank/DDBJ whole genome shotgun (WGS) entry which is preliminary data.</text>
</comment>
<dbReference type="InterPro" id="IPR002734">
    <property type="entry name" value="RibDG_C"/>
</dbReference>
<dbReference type="SUPFAM" id="SSF53597">
    <property type="entry name" value="Dihydrofolate reductase-like"/>
    <property type="match status" value="1"/>
</dbReference>
<dbReference type="GO" id="GO:0009231">
    <property type="term" value="P:riboflavin biosynthetic process"/>
    <property type="evidence" value="ECO:0007669"/>
    <property type="project" value="InterPro"/>
</dbReference>
<dbReference type="InterPro" id="IPR024072">
    <property type="entry name" value="DHFR-like_dom_sf"/>
</dbReference>
<reference evidence="2" key="1">
    <citation type="submission" date="2023-03" db="EMBL/GenBank/DDBJ databases">
        <authorList>
            <person name="Shen W."/>
            <person name="Cai J."/>
        </authorList>
    </citation>
    <scope>NUCLEOTIDE SEQUENCE</scope>
    <source>
        <strain evidence="2">B226-2</strain>
    </source>
</reference>
<dbReference type="PANTHER" id="PTHR38011:SF11">
    <property type="entry name" value="2,5-DIAMINO-6-RIBOSYLAMINO-4(3H)-PYRIMIDINONE 5'-PHOSPHATE REDUCTASE"/>
    <property type="match status" value="1"/>
</dbReference>
<accession>A0AAW8U1Y0</accession>
<feature type="domain" description="Bacterial bifunctional deaminase-reductase C-terminal" evidence="1">
    <location>
        <begin position="79"/>
        <end position="163"/>
    </location>
</feature>
<feature type="domain" description="Bacterial bifunctional deaminase-reductase C-terminal" evidence="1">
    <location>
        <begin position="3"/>
        <end position="59"/>
    </location>
</feature>
<organism evidence="2 3">
    <name type="scientific">Enterococcus asini</name>
    <dbReference type="NCBI Taxonomy" id="57732"/>
    <lineage>
        <taxon>Bacteria</taxon>
        <taxon>Bacillati</taxon>
        <taxon>Bacillota</taxon>
        <taxon>Bacilli</taxon>
        <taxon>Lactobacillales</taxon>
        <taxon>Enterococcaceae</taxon>
        <taxon>Enterococcus</taxon>
    </lineage>
</organism>
<dbReference type="AlphaFoldDB" id="A0AAW8U1Y0"/>